<evidence type="ECO:0000256" key="1">
    <source>
        <dbReference type="SAM" id="MobiDB-lite"/>
    </source>
</evidence>
<dbReference type="STRING" id="1225127.SAMN05661030_4232"/>
<evidence type="ECO:0000313" key="2">
    <source>
        <dbReference type="EMBL" id="SFD78710.1"/>
    </source>
</evidence>
<reference evidence="3" key="1">
    <citation type="submission" date="2016-10" db="EMBL/GenBank/DDBJ databases">
        <authorList>
            <person name="Varghese N."/>
            <person name="Submissions S."/>
        </authorList>
    </citation>
    <scope>NUCLEOTIDE SEQUENCE [LARGE SCALE GENOMIC DNA]</scope>
    <source>
        <strain evidence="3">DSM 45962</strain>
    </source>
</reference>
<accession>A0A1I1VE23</accession>
<feature type="compositionally biased region" description="Basic residues" evidence="1">
    <location>
        <begin position="1"/>
        <end position="17"/>
    </location>
</feature>
<proteinExistence type="predicted"/>
<dbReference type="Pfam" id="PF13830">
    <property type="entry name" value="DUF4192"/>
    <property type="match status" value="1"/>
</dbReference>
<dbReference type="EMBL" id="FOMD01000007">
    <property type="protein sequence ID" value="SFD78710.1"/>
    <property type="molecule type" value="Genomic_DNA"/>
</dbReference>
<dbReference type="AlphaFoldDB" id="A0A1I1VE23"/>
<keyword evidence="3" id="KW-1185">Reference proteome</keyword>
<dbReference type="Proteomes" id="UP000199022">
    <property type="component" value="Unassembled WGS sequence"/>
</dbReference>
<organism evidence="2 3">
    <name type="scientific">Klenkia taihuensis</name>
    <dbReference type="NCBI Taxonomy" id="1225127"/>
    <lineage>
        <taxon>Bacteria</taxon>
        <taxon>Bacillati</taxon>
        <taxon>Actinomycetota</taxon>
        <taxon>Actinomycetes</taxon>
        <taxon>Geodermatophilales</taxon>
        <taxon>Geodermatophilaceae</taxon>
        <taxon>Klenkia</taxon>
    </lineage>
</organism>
<evidence type="ECO:0008006" key="4">
    <source>
        <dbReference type="Google" id="ProtNLM"/>
    </source>
</evidence>
<name>A0A1I1VE23_9ACTN</name>
<dbReference type="OrthoDB" id="3264463at2"/>
<dbReference type="RefSeq" id="WP_091564282.1">
    <property type="nucleotide sequence ID" value="NZ_BNAC01000007.1"/>
</dbReference>
<protein>
    <recommendedName>
        <fullName evidence="4">DUF4192 domain-containing protein</fullName>
    </recommendedName>
</protein>
<gene>
    <name evidence="2" type="ORF">SAMN05661030_4232</name>
</gene>
<dbReference type="InterPro" id="IPR025447">
    <property type="entry name" value="DUF4192"/>
</dbReference>
<feature type="region of interest" description="Disordered" evidence="1">
    <location>
        <begin position="1"/>
        <end position="22"/>
    </location>
</feature>
<evidence type="ECO:0000313" key="3">
    <source>
        <dbReference type="Proteomes" id="UP000199022"/>
    </source>
</evidence>
<sequence>MSRPRRPRRPAAPRPVRRREPTSVLRAGPAEFAASLPELLGFPPVESLVLVFLGGLGRPDRRLSLHLRLDLLPAAHDLEVARQVVAHLQLLRPAGALLFVVTEDPDVPVSAIRPDHRRPARPRADAAVRPTVPDLPRRALVHALVQELEVAGTATVDALLVRGGRWWSYPDVVPATGAGPGVPLDVAGSRLTGVAALHGDVVDADRDAVVARAWPTTPVSAELELACARVDAEWDVRRRRGGDVGELVEEGWAAVRAAVDAYVPGSRATPTVEEIARVGVALALVPVRDRALTLASGEDKHLVAAVEAMGADLNARLPDDLAAVPALLLGYTAWQRGAGVLAVAAVERSLCCRPTSMGELLLQAMRAGTEPAVLRAAMTGPEHADAA</sequence>